<dbReference type="AlphaFoldDB" id="A0AAV4X0B7"/>
<comment type="caution">
    <text evidence="1">The sequence shown here is derived from an EMBL/GenBank/DDBJ whole genome shotgun (WGS) entry which is preliminary data.</text>
</comment>
<gene>
    <name evidence="1" type="ORF">CEXT_663731</name>
</gene>
<accession>A0AAV4X0B7</accession>
<name>A0AAV4X0B7_CAEEX</name>
<organism evidence="1 2">
    <name type="scientific">Caerostris extrusa</name>
    <name type="common">Bark spider</name>
    <name type="synonym">Caerostris bankana</name>
    <dbReference type="NCBI Taxonomy" id="172846"/>
    <lineage>
        <taxon>Eukaryota</taxon>
        <taxon>Metazoa</taxon>
        <taxon>Ecdysozoa</taxon>
        <taxon>Arthropoda</taxon>
        <taxon>Chelicerata</taxon>
        <taxon>Arachnida</taxon>
        <taxon>Araneae</taxon>
        <taxon>Araneomorphae</taxon>
        <taxon>Entelegynae</taxon>
        <taxon>Araneoidea</taxon>
        <taxon>Araneidae</taxon>
        <taxon>Caerostris</taxon>
    </lineage>
</organism>
<proteinExistence type="predicted"/>
<dbReference type="Proteomes" id="UP001054945">
    <property type="component" value="Unassembled WGS sequence"/>
</dbReference>
<dbReference type="EMBL" id="BPLR01017077">
    <property type="protein sequence ID" value="GIY88596.1"/>
    <property type="molecule type" value="Genomic_DNA"/>
</dbReference>
<reference evidence="1 2" key="1">
    <citation type="submission" date="2021-06" db="EMBL/GenBank/DDBJ databases">
        <title>Caerostris extrusa draft genome.</title>
        <authorList>
            <person name="Kono N."/>
            <person name="Arakawa K."/>
        </authorList>
    </citation>
    <scope>NUCLEOTIDE SEQUENCE [LARGE SCALE GENOMIC DNA]</scope>
</reference>
<keyword evidence="2" id="KW-1185">Reference proteome</keyword>
<evidence type="ECO:0000313" key="2">
    <source>
        <dbReference type="Proteomes" id="UP001054945"/>
    </source>
</evidence>
<sequence>MLFVGDVIPMEKQQTAVKGDDRRNTEQGEDVICWEMLFPWRSSRQQWKATTEETFSITQYSFDSKFRQSKAKMLFVGRCYSHGEAADSRERRRQRKV</sequence>
<evidence type="ECO:0000313" key="1">
    <source>
        <dbReference type="EMBL" id="GIY88596.1"/>
    </source>
</evidence>
<protein>
    <submittedName>
        <fullName evidence="1">Uncharacterized protein</fullName>
    </submittedName>
</protein>